<feature type="transmembrane region" description="Helical" evidence="1">
    <location>
        <begin position="129"/>
        <end position="148"/>
    </location>
</feature>
<feature type="non-terminal residue" evidence="2">
    <location>
        <position position="1"/>
    </location>
</feature>
<sequence length="162" mass="18736">MKRIDTDEGSIVSNFWFSLKINLKQSTILWSIELIVVIILLLDFRFCLMLPKDIKLLSLIIYGIIFIPLYLTALYLFPLQAKFDNPIKITLKNSFMIAMLNLPCTLLLLLITIGFFVLVLIIPNLLLPLIIFGMGIYSYVTSFVYIHVFHKYIPNEDTTNVE</sequence>
<evidence type="ECO:0000313" key="3">
    <source>
        <dbReference type="Proteomes" id="UP000823618"/>
    </source>
</evidence>
<evidence type="ECO:0000256" key="1">
    <source>
        <dbReference type="SAM" id="Phobius"/>
    </source>
</evidence>
<keyword evidence="1" id="KW-0472">Membrane</keyword>
<dbReference type="EMBL" id="JADIML010000004">
    <property type="protein sequence ID" value="MBO8462316.1"/>
    <property type="molecule type" value="Genomic_DNA"/>
</dbReference>
<reference evidence="2" key="1">
    <citation type="submission" date="2020-10" db="EMBL/GenBank/DDBJ databases">
        <authorList>
            <person name="Gilroy R."/>
        </authorList>
    </citation>
    <scope>NUCLEOTIDE SEQUENCE</scope>
    <source>
        <strain evidence="2">E3-2379</strain>
    </source>
</reference>
<feature type="transmembrane region" description="Helical" evidence="1">
    <location>
        <begin position="97"/>
        <end position="122"/>
    </location>
</feature>
<organism evidence="2 3">
    <name type="scientific">Candidatus Scybalomonas excrementavium</name>
    <dbReference type="NCBI Taxonomy" id="2840943"/>
    <lineage>
        <taxon>Bacteria</taxon>
        <taxon>Bacillati</taxon>
        <taxon>Bacillota</taxon>
        <taxon>Clostridia</taxon>
        <taxon>Lachnospirales</taxon>
        <taxon>Lachnospiraceae</taxon>
        <taxon>Lachnospiraceae incertae sedis</taxon>
        <taxon>Candidatus Scybalomonas</taxon>
    </lineage>
</organism>
<reference evidence="2" key="2">
    <citation type="journal article" date="2021" name="PeerJ">
        <title>Extensive microbial diversity within the chicken gut microbiome revealed by metagenomics and culture.</title>
        <authorList>
            <person name="Gilroy R."/>
            <person name="Ravi A."/>
            <person name="Getino M."/>
            <person name="Pursley I."/>
            <person name="Horton D.L."/>
            <person name="Alikhan N.F."/>
            <person name="Baker D."/>
            <person name="Gharbi K."/>
            <person name="Hall N."/>
            <person name="Watson M."/>
            <person name="Adriaenssens E.M."/>
            <person name="Foster-Nyarko E."/>
            <person name="Jarju S."/>
            <person name="Secka A."/>
            <person name="Antonio M."/>
            <person name="Oren A."/>
            <person name="Chaudhuri R.R."/>
            <person name="La Ragione R."/>
            <person name="Hildebrand F."/>
            <person name="Pallen M.J."/>
        </authorList>
    </citation>
    <scope>NUCLEOTIDE SEQUENCE</scope>
    <source>
        <strain evidence="2">E3-2379</strain>
    </source>
</reference>
<comment type="caution">
    <text evidence="2">The sequence shown here is derived from an EMBL/GenBank/DDBJ whole genome shotgun (WGS) entry which is preliminary data.</text>
</comment>
<feature type="transmembrane region" description="Helical" evidence="1">
    <location>
        <begin position="27"/>
        <end position="44"/>
    </location>
</feature>
<dbReference type="AlphaFoldDB" id="A0A9D9N6H9"/>
<dbReference type="Proteomes" id="UP000823618">
    <property type="component" value="Unassembled WGS sequence"/>
</dbReference>
<keyword evidence="1" id="KW-1133">Transmembrane helix</keyword>
<gene>
    <name evidence="2" type="ORF">IAC13_00110</name>
</gene>
<protein>
    <submittedName>
        <fullName evidence="2">DUF624 domain-containing protein</fullName>
    </submittedName>
</protein>
<name>A0A9D9N6H9_9FIRM</name>
<proteinExistence type="predicted"/>
<keyword evidence="1" id="KW-0812">Transmembrane</keyword>
<evidence type="ECO:0000313" key="2">
    <source>
        <dbReference type="EMBL" id="MBO8462316.1"/>
    </source>
</evidence>
<feature type="transmembrane region" description="Helical" evidence="1">
    <location>
        <begin position="56"/>
        <end position="77"/>
    </location>
</feature>
<accession>A0A9D9N6H9</accession>